<protein>
    <submittedName>
        <fullName evidence="1">Uncharacterized protein</fullName>
    </submittedName>
</protein>
<keyword evidence="2" id="KW-1185">Reference proteome</keyword>
<comment type="caution">
    <text evidence="1">The sequence shown here is derived from an EMBL/GenBank/DDBJ whole genome shotgun (WGS) entry which is preliminary data.</text>
</comment>
<name>A0A226QQM0_9BACL</name>
<dbReference type="EMBL" id="NDYL01000001">
    <property type="protein sequence ID" value="OXB94836.1"/>
    <property type="molecule type" value="Genomic_DNA"/>
</dbReference>
<evidence type="ECO:0000313" key="2">
    <source>
        <dbReference type="Proteomes" id="UP000198394"/>
    </source>
</evidence>
<dbReference type="Proteomes" id="UP000198394">
    <property type="component" value="Unassembled WGS sequence"/>
</dbReference>
<proteinExistence type="predicted"/>
<accession>A0A226QQM0</accession>
<reference evidence="1 2" key="1">
    <citation type="submission" date="2017-04" db="EMBL/GenBank/DDBJ databases">
        <title>The genome sequence of Parageobacillus galactosidasius DSM 18751.</title>
        <authorList>
            <person name="Ramaloko W.T."/>
            <person name="Koen N."/>
            <person name="Polliack S."/>
            <person name="Aliyu H."/>
            <person name="Lebre P."/>
            <person name="Mohr T."/>
            <person name="Oswald F."/>
            <person name="Zwick M."/>
            <person name="Neumann A."/>
            <person name="Syldatk C."/>
            <person name="Cowan D."/>
            <person name="De Maayer P."/>
        </authorList>
    </citation>
    <scope>NUCLEOTIDE SEQUENCE [LARGE SCALE GENOMIC DNA]</scope>
    <source>
        <strain evidence="1 2">DSM 18751</strain>
    </source>
</reference>
<organism evidence="1 2">
    <name type="scientific">Parageobacillus galactosidasius</name>
    <dbReference type="NCBI Taxonomy" id="883812"/>
    <lineage>
        <taxon>Bacteria</taxon>
        <taxon>Bacillati</taxon>
        <taxon>Bacillota</taxon>
        <taxon>Bacilli</taxon>
        <taxon>Bacillales</taxon>
        <taxon>Anoxybacillaceae</taxon>
        <taxon>Parageobacillus</taxon>
    </lineage>
</organism>
<dbReference type="AlphaFoldDB" id="A0A226QQM0"/>
<evidence type="ECO:0000313" key="1">
    <source>
        <dbReference type="EMBL" id="OXB94836.1"/>
    </source>
</evidence>
<sequence>MGTRGMYGFYRNGVTKATYNHFDSYPEWLGKKIVDFIRNTTIEEMDEIFDRIIMVNEDDKPTAEQITECITYYNDMVSTGSVDDWYCLLRNAQGDLNAYKNGLRYMIDNSDFIKYSLFCEWAYIINLDDNVLEIYKGFQKSPQHNRYYIEESDSGYYNCRLLVKFPLDNIPENWLEEVYCLTR</sequence>
<gene>
    <name evidence="1" type="ORF">B9L23_08215</name>
</gene>
<dbReference type="RefSeq" id="WP_089097291.1">
    <property type="nucleotide sequence ID" value="NZ_NDYL01000001.1"/>
</dbReference>